<feature type="compositionally biased region" description="Basic and acidic residues" evidence="1">
    <location>
        <begin position="76"/>
        <end position="87"/>
    </location>
</feature>
<evidence type="ECO:0000313" key="3">
    <source>
        <dbReference type="Proteomes" id="UP001303046"/>
    </source>
</evidence>
<feature type="region of interest" description="Disordered" evidence="1">
    <location>
        <begin position="50"/>
        <end position="93"/>
    </location>
</feature>
<keyword evidence="3" id="KW-1185">Reference proteome</keyword>
<proteinExistence type="predicted"/>
<evidence type="ECO:0000256" key="1">
    <source>
        <dbReference type="SAM" id="MobiDB-lite"/>
    </source>
</evidence>
<reference evidence="2 3" key="1">
    <citation type="submission" date="2023-08" db="EMBL/GenBank/DDBJ databases">
        <title>A Necator americanus chromosomal reference genome.</title>
        <authorList>
            <person name="Ilik V."/>
            <person name="Petrzelkova K.J."/>
            <person name="Pardy F."/>
            <person name="Fuh T."/>
            <person name="Niatou-Singa F.S."/>
            <person name="Gouil Q."/>
            <person name="Baker L."/>
            <person name="Ritchie M.E."/>
            <person name="Jex A.R."/>
            <person name="Gazzola D."/>
            <person name="Li H."/>
            <person name="Toshio Fujiwara R."/>
            <person name="Zhan B."/>
            <person name="Aroian R.V."/>
            <person name="Pafco B."/>
            <person name="Schwarz E.M."/>
        </authorList>
    </citation>
    <scope>NUCLEOTIDE SEQUENCE [LARGE SCALE GENOMIC DNA]</scope>
    <source>
        <strain evidence="2 3">Aroian</strain>
        <tissue evidence="2">Whole animal</tissue>
    </source>
</reference>
<protein>
    <submittedName>
        <fullName evidence="2">Uncharacterized protein</fullName>
    </submittedName>
</protein>
<sequence length="147" mass="16987">MRLWFAVDCRKNGTLRETHCRSSKRHDGRRLLRRNRKETTLHSECVVRANEPAEPNNIMHVRGEEEEEEDGEKEEEAPGSRGERQRECVNTNTTRRHEILRGGGDIDKLSPLQTTGIGVALWISITCFRSRRLSSDEIHDTQSSHQL</sequence>
<name>A0ABR1C4P8_NECAM</name>
<gene>
    <name evidence="2" type="primary">Necator_chrII.g4433</name>
    <name evidence="2" type="ORF">RB195_016641</name>
</gene>
<comment type="caution">
    <text evidence="2">The sequence shown here is derived from an EMBL/GenBank/DDBJ whole genome shotgun (WGS) entry which is preliminary data.</text>
</comment>
<dbReference type="Proteomes" id="UP001303046">
    <property type="component" value="Unassembled WGS sequence"/>
</dbReference>
<feature type="compositionally biased region" description="Acidic residues" evidence="1">
    <location>
        <begin position="64"/>
        <end position="75"/>
    </location>
</feature>
<organism evidence="2 3">
    <name type="scientific">Necator americanus</name>
    <name type="common">Human hookworm</name>
    <dbReference type="NCBI Taxonomy" id="51031"/>
    <lineage>
        <taxon>Eukaryota</taxon>
        <taxon>Metazoa</taxon>
        <taxon>Ecdysozoa</taxon>
        <taxon>Nematoda</taxon>
        <taxon>Chromadorea</taxon>
        <taxon>Rhabditida</taxon>
        <taxon>Rhabditina</taxon>
        <taxon>Rhabditomorpha</taxon>
        <taxon>Strongyloidea</taxon>
        <taxon>Ancylostomatidae</taxon>
        <taxon>Bunostominae</taxon>
        <taxon>Necator</taxon>
    </lineage>
</organism>
<accession>A0ABR1C4P8</accession>
<dbReference type="EMBL" id="JAVFWL010000002">
    <property type="protein sequence ID" value="KAK6732378.1"/>
    <property type="molecule type" value="Genomic_DNA"/>
</dbReference>
<evidence type="ECO:0000313" key="2">
    <source>
        <dbReference type="EMBL" id="KAK6732378.1"/>
    </source>
</evidence>